<dbReference type="RefSeq" id="WP_213944410.1">
    <property type="nucleotide sequence ID" value="NZ_JAHBGI010000008.1"/>
</dbReference>
<proteinExistence type="predicted"/>
<dbReference type="Gene3D" id="3.30.70.120">
    <property type="match status" value="1"/>
</dbReference>
<dbReference type="Proteomes" id="UP001319104">
    <property type="component" value="Unassembled WGS sequence"/>
</dbReference>
<keyword evidence="2" id="KW-1185">Reference proteome</keyword>
<reference evidence="1 2" key="1">
    <citation type="submission" date="2021-05" db="EMBL/GenBank/DDBJ databases">
        <authorList>
            <person name="Zhang Z.D."/>
            <person name="Osman G."/>
        </authorList>
    </citation>
    <scope>NUCLEOTIDE SEQUENCE [LARGE SCALE GENOMIC DNA]</scope>
    <source>
        <strain evidence="1 2">KCTC 32217</strain>
    </source>
</reference>
<accession>A0AAP2G3Z5</accession>
<name>A0AAP2G3Z5_9BACT</name>
<dbReference type="SUPFAM" id="SSF54913">
    <property type="entry name" value="GlnB-like"/>
    <property type="match status" value="1"/>
</dbReference>
<gene>
    <name evidence="1" type="ORF">KI659_05750</name>
</gene>
<evidence type="ECO:0008006" key="3">
    <source>
        <dbReference type="Google" id="ProtNLM"/>
    </source>
</evidence>
<organism evidence="1 2">
    <name type="scientific">Litoribacter ruber</name>
    <dbReference type="NCBI Taxonomy" id="702568"/>
    <lineage>
        <taxon>Bacteria</taxon>
        <taxon>Pseudomonadati</taxon>
        <taxon>Bacteroidota</taxon>
        <taxon>Cytophagia</taxon>
        <taxon>Cytophagales</taxon>
        <taxon>Cyclobacteriaceae</taxon>
        <taxon>Litoribacter</taxon>
    </lineage>
</organism>
<protein>
    <recommendedName>
        <fullName evidence="3">Nitrogen regulatory protein P-II</fullName>
    </recommendedName>
</protein>
<evidence type="ECO:0000313" key="2">
    <source>
        <dbReference type="Proteomes" id="UP001319104"/>
    </source>
</evidence>
<dbReference type="EMBL" id="JAHCMY010000002">
    <property type="protein sequence ID" value="MBS9523521.1"/>
    <property type="molecule type" value="Genomic_DNA"/>
</dbReference>
<dbReference type="InterPro" id="IPR011322">
    <property type="entry name" value="N-reg_PII-like_a/b"/>
</dbReference>
<comment type="caution">
    <text evidence="1">The sequence shown here is derived from an EMBL/GenBank/DDBJ whole genome shotgun (WGS) entry which is preliminary data.</text>
</comment>
<sequence>MLKIESYLPMDELDAFLDKIGSEKVLNINFYQVSNVSLIKGKGTQYRGVPSSTNFSDRIKIELIIHSEQLDEVISLIKNHLEPNVGIAVVEIREFLIPSKTEA</sequence>
<evidence type="ECO:0000313" key="1">
    <source>
        <dbReference type="EMBL" id="MBS9523521.1"/>
    </source>
</evidence>
<dbReference type="AlphaFoldDB" id="A0AAP2G3Z5"/>
<dbReference type="InterPro" id="IPR015867">
    <property type="entry name" value="N-reg_PII/ATP_PRibTrfase_C"/>
</dbReference>